<keyword evidence="2" id="KW-0812">Transmembrane</keyword>
<dbReference type="Gene3D" id="1.10.287.70">
    <property type="match status" value="1"/>
</dbReference>
<dbReference type="OrthoDB" id="297496at2759"/>
<gene>
    <name evidence="3" type="ORF">NTEN_LOCUS11342</name>
</gene>
<evidence type="ECO:0000313" key="3">
    <source>
        <dbReference type="EMBL" id="CAB0005865.1"/>
    </source>
</evidence>
<protein>
    <recommendedName>
        <fullName evidence="5">Potassium channel domain-containing protein</fullName>
    </recommendedName>
</protein>
<dbReference type="AlphaFoldDB" id="A0A6H5GSG2"/>
<name>A0A6H5GSG2_9HEMI</name>
<dbReference type="EMBL" id="CADCXU010016668">
    <property type="protein sequence ID" value="CAB0005865.1"/>
    <property type="molecule type" value="Genomic_DNA"/>
</dbReference>
<keyword evidence="2" id="KW-1133">Transmembrane helix</keyword>
<accession>A0A6H5GSG2</accession>
<feature type="transmembrane region" description="Helical" evidence="2">
    <location>
        <begin position="112"/>
        <end position="135"/>
    </location>
</feature>
<evidence type="ECO:0008006" key="5">
    <source>
        <dbReference type="Google" id="ProtNLM"/>
    </source>
</evidence>
<keyword evidence="4" id="KW-1185">Reference proteome</keyword>
<proteinExistence type="predicted"/>
<reference evidence="3 4" key="1">
    <citation type="submission" date="2020-02" db="EMBL/GenBank/DDBJ databases">
        <authorList>
            <person name="Ferguson B K."/>
        </authorList>
    </citation>
    <scope>NUCLEOTIDE SEQUENCE [LARGE SCALE GENOMIC DNA]</scope>
</reference>
<evidence type="ECO:0000313" key="4">
    <source>
        <dbReference type="Proteomes" id="UP000479000"/>
    </source>
</evidence>
<evidence type="ECO:0000256" key="1">
    <source>
        <dbReference type="SAM" id="MobiDB-lite"/>
    </source>
</evidence>
<dbReference type="Proteomes" id="UP000479000">
    <property type="component" value="Unassembled WGS sequence"/>
</dbReference>
<sequence>MLSESVSMGDNEIMCDAIDEPSVTGFLIFGEKNEPSNSNGSNFHPAIRPHGDSPSNGDSVIRLGDTVIRTCEERDAPVLSPPWRGRRAECQSTMSSVRAHTRRVVGLRRSTFLLSVYAVGYVAYLLTGGIVFAALEAPVEADIKGELQQARAAFLSAHPCVSGESAICSTLPRPRIFENFKTKWCPNYGIFGF</sequence>
<feature type="region of interest" description="Disordered" evidence="1">
    <location>
        <begin position="35"/>
        <end position="58"/>
    </location>
</feature>
<organism evidence="3 4">
    <name type="scientific">Nesidiocoris tenuis</name>
    <dbReference type="NCBI Taxonomy" id="355587"/>
    <lineage>
        <taxon>Eukaryota</taxon>
        <taxon>Metazoa</taxon>
        <taxon>Ecdysozoa</taxon>
        <taxon>Arthropoda</taxon>
        <taxon>Hexapoda</taxon>
        <taxon>Insecta</taxon>
        <taxon>Pterygota</taxon>
        <taxon>Neoptera</taxon>
        <taxon>Paraneoptera</taxon>
        <taxon>Hemiptera</taxon>
        <taxon>Heteroptera</taxon>
        <taxon>Panheteroptera</taxon>
        <taxon>Cimicomorpha</taxon>
        <taxon>Miridae</taxon>
        <taxon>Dicyphina</taxon>
        <taxon>Nesidiocoris</taxon>
    </lineage>
</organism>
<evidence type="ECO:0000256" key="2">
    <source>
        <dbReference type="SAM" id="Phobius"/>
    </source>
</evidence>
<keyword evidence="2" id="KW-0472">Membrane</keyword>